<dbReference type="SUPFAM" id="SSF53720">
    <property type="entry name" value="ALDH-like"/>
    <property type="match status" value="1"/>
</dbReference>
<dbReference type="InterPro" id="IPR016162">
    <property type="entry name" value="Ald_DH_N"/>
</dbReference>
<feature type="domain" description="Aldehyde dehydrogenase" evidence="1">
    <location>
        <begin position="34"/>
        <end position="123"/>
    </location>
</feature>
<dbReference type="Gene3D" id="3.40.605.10">
    <property type="entry name" value="Aldehyde Dehydrogenase, Chain A, domain 1"/>
    <property type="match status" value="1"/>
</dbReference>
<dbReference type="InterPro" id="IPR016161">
    <property type="entry name" value="Ald_DH/histidinol_DH"/>
</dbReference>
<reference evidence="2 3" key="1">
    <citation type="submission" date="2019-06" db="EMBL/GenBank/DDBJ databases">
        <authorList>
            <person name="Broberg M."/>
        </authorList>
    </citation>
    <scope>NUCLEOTIDE SEQUENCE [LARGE SCALE GENOMIC DNA]</scope>
</reference>
<gene>
    <name evidence="2" type="ORF">CLO192961_LOCUS221652</name>
</gene>
<sequence length="183" mass="20697">MTFQAPQLDLTRYQFPLQAFIGGKFVDNTGNDKHTLVSSVNDDIITKELQWSNTEDVDLAVDAAEEGLREWKAMGRGQRRNALVRFGALIRENSEQLHWLEAMLVGKDAGFRNFEVGAAADLFICEIFCPYPSHYVWTVIEIQHIDIGTATDYGNMIDKFSIEVVHTEDNSMGSLRSLSDSYQ</sequence>
<dbReference type="EMBL" id="CABFNS010000776">
    <property type="protein sequence ID" value="VUC27841.1"/>
    <property type="molecule type" value="Genomic_DNA"/>
</dbReference>
<dbReference type="InterPro" id="IPR015590">
    <property type="entry name" value="Aldehyde_DH_dom"/>
</dbReference>
<accession>A0ABY6UA32</accession>
<proteinExistence type="predicted"/>
<name>A0ABY6UA32_BIOOC</name>
<protein>
    <recommendedName>
        <fullName evidence="1">Aldehyde dehydrogenase domain-containing protein</fullName>
    </recommendedName>
</protein>
<evidence type="ECO:0000313" key="2">
    <source>
        <dbReference type="EMBL" id="VUC27841.1"/>
    </source>
</evidence>
<evidence type="ECO:0000313" key="3">
    <source>
        <dbReference type="Proteomes" id="UP000766486"/>
    </source>
</evidence>
<evidence type="ECO:0000259" key="1">
    <source>
        <dbReference type="Pfam" id="PF00171"/>
    </source>
</evidence>
<keyword evidence="3" id="KW-1185">Reference proteome</keyword>
<organism evidence="2 3">
    <name type="scientific">Bionectria ochroleuca</name>
    <name type="common">Gliocladium roseum</name>
    <dbReference type="NCBI Taxonomy" id="29856"/>
    <lineage>
        <taxon>Eukaryota</taxon>
        <taxon>Fungi</taxon>
        <taxon>Dikarya</taxon>
        <taxon>Ascomycota</taxon>
        <taxon>Pezizomycotina</taxon>
        <taxon>Sordariomycetes</taxon>
        <taxon>Hypocreomycetidae</taxon>
        <taxon>Hypocreales</taxon>
        <taxon>Bionectriaceae</taxon>
        <taxon>Clonostachys</taxon>
    </lineage>
</organism>
<comment type="caution">
    <text evidence="2">The sequence shown here is derived from an EMBL/GenBank/DDBJ whole genome shotgun (WGS) entry which is preliminary data.</text>
</comment>
<dbReference type="Proteomes" id="UP000766486">
    <property type="component" value="Unassembled WGS sequence"/>
</dbReference>
<dbReference type="Pfam" id="PF00171">
    <property type="entry name" value="Aldedh"/>
    <property type="match status" value="1"/>
</dbReference>